<protein>
    <submittedName>
        <fullName evidence="2">DUF2599 domain-containing protein</fullName>
    </submittedName>
</protein>
<evidence type="ECO:0000313" key="3">
    <source>
        <dbReference type="Proteomes" id="UP000561011"/>
    </source>
</evidence>
<dbReference type="AlphaFoldDB" id="A0A853F2X9"/>
<organism evidence="2 3">
    <name type="scientific">Sanguibacter inulinus</name>
    <dbReference type="NCBI Taxonomy" id="60922"/>
    <lineage>
        <taxon>Bacteria</taxon>
        <taxon>Bacillati</taxon>
        <taxon>Actinomycetota</taxon>
        <taxon>Actinomycetes</taxon>
        <taxon>Micrococcales</taxon>
        <taxon>Sanguibacteraceae</taxon>
        <taxon>Sanguibacter</taxon>
    </lineage>
</organism>
<feature type="compositionally biased region" description="Low complexity" evidence="1">
    <location>
        <begin position="71"/>
        <end position="87"/>
    </location>
</feature>
<dbReference type="InterPro" id="IPR019719">
    <property type="entry name" value="DUF2599"/>
</dbReference>
<dbReference type="RefSeq" id="WP_179914535.1">
    <property type="nucleotide sequence ID" value="NZ_JACBYE010000069.1"/>
</dbReference>
<evidence type="ECO:0000256" key="1">
    <source>
        <dbReference type="SAM" id="MobiDB-lite"/>
    </source>
</evidence>
<evidence type="ECO:0000313" key="2">
    <source>
        <dbReference type="EMBL" id="NYS95358.1"/>
    </source>
</evidence>
<name>A0A853F2X9_9MICO</name>
<proteinExistence type="predicted"/>
<dbReference type="PROSITE" id="PS51257">
    <property type="entry name" value="PROKAR_LIPOPROTEIN"/>
    <property type="match status" value="1"/>
</dbReference>
<keyword evidence="3" id="KW-1185">Reference proteome</keyword>
<comment type="caution">
    <text evidence="2">The sequence shown here is derived from an EMBL/GenBank/DDBJ whole genome shotgun (WGS) entry which is preliminary data.</text>
</comment>
<dbReference type="EMBL" id="JACBYE010000069">
    <property type="protein sequence ID" value="NYS95358.1"/>
    <property type="molecule type" value="Genomic_DNA"/>
</dbReference>
<accession>A0A853F2X9</accession>
<gene>
    <name evidence="2" type="ORF">HZZ10_17775</name>
</gene>
<feature type="region of interest" description="Disordered" evidence="1">
    <location>
        <begin position="32"/>
        <end position="195"/>
    </location>
</feature>
<dbReference type="Proteomes" id="UP000561011">
    <property type="component" value="Unassembled WGS sequence"/>
</dbReference>
<feature type="compositionally biased region" description="Low complexity" evidence="1">
    <location>
        <begin position="32"/>
        <end position="55"/>
    </location>
</feature>
<dbReference type="Pfam" id="PF10783">
    <property type="entry name" value="DUF2599"/>
    <property type="match status" value="1"/>
</dbReference>
<reference evidence="2 3" key="1">
    <citation type="submission" date="2020-07" db="EMBL/GenBank/DDBJ databases">
        <title>MOT database genomes.</title>
        <authorList>
            <person name="Joseph S."/>
            <person name="Aduse-Opoku J."/>
            <person name="Hashim A."/>
            <person name="Wade W."/>
            <person name="Curtis M."/>
        </authorList>
    </citation>
    <scope>NUCLEOTIDE SEQUENCE [LARGE SCALE GENOMIC DNA]</scope>
    <source>
        <strain evidence="2 3">DSM 100099</strain>
    </source>
</reference>
<sequence length="313" mass="31226">MTRPTRAARGAGSAAVPGTAASALLVLALLAGCGGSPDQHSPSTTSSPSAESTGGPTAGSDTAGPPPAPTEDPTTSPSSEPSPASPSLVVHADVSSGAVVLDHESAGTSPETGEPATVSSVPDADTGAVLTLTLPDPQTSVSLDVPAAPGGAARSEADRSAAVTSADDRLVLGVSSPESTAPDGSHPPVRWSADDDGPRLVLDLGDVDPADFPLVVTTHLGASVVASTSWGEREGGRSLAVTPTDWGRVSGATGSVFAWADLLAADPTADTPGMEEQLQCHLLGAREKATWNLEPWRPAVSLVEYALARCNPT</sequence>